<dbReference type="Proteomes" id="UP000266723">
    <property type="component" value="Unassembled WGS sequence"/>
</dbReference>
<accession>A0ABQ7AAD7</accession>
<evidence type="ECO:0000313" key="1">
    <source>
        <dbReference type="EMBL" id="KAF3494648.1"/>
    </source>
</evidence>
<evidence type="ECO:0000313" key="2">
    <source>
        <dbReference type="Proteomes" id="UP000266723"/>
    </source>
</evidence>
<dbReference type="EMBL" id="QGKV02002055">
    <property type="protein sequence ID" value="KAF3494648.1"/>
    <property type="molecule type" value="Genomic_DNA"/>
</dbReference>
<gene>
    <name evidence="1" type="ORF">DY000_02056941</name>
</gene>
<comment type="caution">
    <text evidence="1">The sequence shown here is derived from an EMBL/GenBank/DDBJ whole genome shotgun (WGS) entry which is preliminary data.</text>
</comment>
<protein>
    <submittedName>
        <fullName evidence="1">Uncharacterized protein</fullName>
    </submittedName>
</protein>
<name>A0ABQ7AAD7_BRACR</name>
<proteinExistence type="predicted"/>
<organism evidence="1 2">
    <name type="scientific">Brassica cretica</name>
    <name type="common">Mustard</name>
    <dbReference type="NCBI Taxonomy" id="69181"/>
    <lineage>
        <taxon>Eukaryota</taxon>
        <taxon>Viridiplantae</taxon>
        <taxon>Streptophyta</taxon>
        <taxon>Embryophyta</taxon>
        <taxon>Tracheophyta</taxon>
        <taxon>Spermatophyta</taxon>
        <taxon>Magnoliopsida</taxon>
        <taxon>eudicotyledons</taxon>
        <taxon>Gunneridae</taxon>
        <taxon>Pentapetalae</taxon>
        <taxon>rosids</taxon>
        <taxon>malvids</taxon>
        <taxon>Brassicales</taxon>
        <taxon>Brassicaceae</taxon>
        <taxon>Brassiceae</taxon>
        <taxon>Brassica</taxon>
    </lineage>
</organism>
<keyword evidence="2" id="KW-1185">Reference proteome</keyword>
<sequence length="226" mass="25781">MQRRENQENRGICCRLVRFVVVKLMAGQKEDKSVKKKLYREQGFRIGYQNLRHAKQREDSEDNAASLINTTSRSEEERVDHVYHSYLYFFNLHHPFQSYEFLLKRIGFNVGSDFVAAPKLFAGRSEVVSIHLRVVFAEDKAPLETLGGFGETRLVDDPGSRGVVVEICRVFTRDLFLVAGEWVVDHSTSDVLVLLLAINDSPLVTVFALCCIGIDQPPWSNVFLTI</sequence>
<reference evidence="1 2" key="1">
    <citation type="journal article" date="2020" name="BMC Genomics">
        <title>Intraspecific diversification of the crop wild relative Brassica cretica Lam. using demographic model selection.</title>
        <authorList>
            <person name="Kioukis A."/>
            <person name="Michalopoulou V.A."/>
            <person name="Briers L."/>
            <person name="Pirintsos S."/>
            <person name="Studholme D.J."/>
            <person name="Pavlidis P."/>
            <person name="Sarris P.F."/>
        </authorList>
    </citation>
    <scope>NUCLEOTIDE SEQUENCE [LARGE SCALE GENOMIC DNA]</scope>
    <source>
        <strain evidence="2">cv. PFS-1207/04</strain>
    </source>
</reference>